<accession>A0A3R8WHZ9</accession>
<dbReference type="AlphaFoldDB" id="A0A3R8WHZ9"/>
<dbReference type="Proteomes" id="UP000286990">
    <property type="component" value="Unassembled WGS sequence"/>
</dbReference>
<reference evidence="3" key="1">
    <citation type="submission" date="2018-08" db="EMBL/GenBank/DDBJ databases">
        <authorList>
            <person name="Khan S.A."/>
            <person name="J S.E."/>
        </authorList>
    </citation>
    <scope>NUCLEOTIDE SEQUENCE [LARGE SCALE GENOMIC DNA]</scope>
    <source>
        <strain evidence="3">PoM-212</strain>
    </source>
</reference>
<keyword evidence="1" id="KW-0732">Signal</keyword>
<evidence type="ECO:0000313" key="2">
    <source>
        <dbReference type="EMBL" id="RRQ50573.1"/>
    </source>
</evidence>
<name>A0A3R8WHZ9_9FLAO</name>
<dbReference type="InterPro" id="IPR032774">
    <property type="entry name" value="WG_beta_rep"/>
</dbReference>
<feature type="chain" id="PRO_5018611666" evidence="1">
    <location>
        <begin position="21"/>
        <end position="212"/>
    </location>
</feature>
<comment type="caution">
    <text evidence="2">The sequence shown here is derived from an EMBL/GenBank/DDBJ whole genome shotgun (WGS) entry which is preliminary data.</text>
</comment>
<dbReference type="EMBL" id="QUSX01000001">
    <property type="protein sequence ID" value="RRQ50573.1"/>
    <property type="molecule type" value="Genomic_DNA"/>
</dbReference>
<proteinExistence type="predicted"/>
<protein>
    <submittedName>
        <fullName evidence="2">WG repeat-containing protein</fullName>
    </submittedName>
</protein>
<sequence>MITKLLLLTFLMMFPLALPSQELKGIDEIAPFSEGLAAVRQGEKWGFIDENGTLVIDFRNDVYWNDDADTSKSDISGVRYPMFREGRCVITKNVEDGIPVYGFMDTKGNTIIEPQFLNVFPFKNGYTTGVLFDKTLKGKNEFKLDIYEFKFFDVLLDASGEIDEYFERRHNILMTKKRYQVPTIGAKYLAENLVAIHNKDQGWEIRKLGLKN</sequence>
<evidence type="ECO:0000256" key="1">
    <source>
        <dbReference type="SAM" id="SignalP"/>
    </source>
</evidence>
<reference evidence="3" key="2">
    <citation type="submission" date="2018-12" db="EMBL/GenBank/DDBJ databases">
        <title>Maribacter lutimaris sp. nov., isolated from marine sediment.</title>
        <authorList>
            <person name="Kim K.K."/>
        </authorList>
    </citation>
    <scope>NUCLEOTIDE SEQUENCE [LARGE SCALE GENOMIC DNA]</scope>
    <source>
        <strain evidence="3">PoM-212</strain>
    </source>
</reference>
<dbReference type="Pfam" id="PF14903">
    <property type="entry name" value="WG_beta_rep"/>
    <property type="match status" value="2"/>
</dbReference>
<dbReference type="RefSeq" id="WP_125222395.1">
    <property type="nucleotide sequence ID" value="NZ_QUSX01000001.1"/>
</dbReference>
<keyword evidence="3" id="KW-1185">Reference proteome</keyword>
<gene>
    <name evidence="2" type="ORF">DZC72_08560</name>
</gene>
<feature type="signal peptide" evidence="1">
    <location>
        <begin position="1"/>
        <end position="20"/>
    </location>
</feature>
<evidence type="ECO:0000313" key="3">
    <source>
        <dbReference type="Proteomes" id="UP000286990"/>
    </source>
</evidence>
<dbReference type="OrthoDB" id="5464673at2"/>
<organism evidence="2 3">
    <name type="scientific">Maribacter algicola</name>
    <dbReference type="NCBI Taxonomy" id="2498892"/>
    <lineage>
        <taxon>Bacteria</taxon>
        <taxon>Pseudomonadati</taxon>
        <taxon>Bacteroidota</taxon>
        <taxon>Flavobacteriia</taxon>
        <taxon>Flavobacteriales</taxon>
        <taxon>Flavobacteriaceae</taxon>
        <taxon>Maribacter</taxon>
    </lineage>
</organism>